<feature type="binding site" evidence="3">
    <location>
        <position position="134"/>
    </location>
    <ligand>
        <name>Zn(2+)</name>
        <dbReference type="ChEBI" id="CHEBI:29105"/>
        <label>2</label>
    </ligand>
</feature>
<dbReference type="EC" id="4.1.2.13" evidence="4"/>
<feature type="binding site" evidence="2">
    <location>
        <begin position="229"/>
        <end position="232"/>
    </location>
    <ligand>
        <name>dihydroxyacetone phosphate</name>
        <dbReference type="ChEBI" id="CHEBI:57642"/>
    </ligand>
</feature>
<comment type="cofactor">
    <cofactor evidence="3">
        <name>Zn(2+)</name>
        <dbReference type="ChEBI" id="CHEBI:29105"/>
    </cofactor>
    <text evidence="3">Binds 2 Zn(2+) ions per subunit. One is catalytic and the other provides a structural contribution.</text>
</comment>
<evidence type="ECO:0000256" key="2">
    <source>
        <dbReference type="PIRSR" id="PIRSR001359-2"/>
    </source>
</evidence>
<dbReference type="EMBL" id="LT985188">
    <property type="protein sequence ID" value="SPD88348.1"/>
    <property type="molecule type" value="Genomic_DNA"/>
</dbReference>
<feature type="binding site" evidence="3">
    <location>
        <position position="83"/>
    </location>
    <ligand>
        <name>Zn(2+)</name>
        <dbReference type="ChEBI" id="CHEBI:29105"/>
        <label>1</label>
        <note>catalytic</note>
    </ligand>
</feature>
<dbReference type="KEGG" id="mgg:MPLG2_3318"/>
<feature type="binding site" evidence="3">
    <location>
        <position position="207"/>
    </location>
    <ligand>
        <name>Zn(2+)</name>
        <dbReference type="ChEBI" id="CHEBI:29105"/>
        <label>1</label>
        <note>catalytic</note>
    </ligand>
</feature>
<name>A0A2N9JLA4_9ACTN</name>
<feature type="binding site" evidence="2">
    <location>
        <position position="180"/>
    </location>
    <ligand>
        <name>dihydroxyacetone phosphate</name>
        <dbReference type="ChEBI" id="CHEBI:57642"/>
    </ligand>
</feature>
<feature type="binding site" evidence="3">
    <location>
        <position position="104"/>
    </location>
    <ligand>
        <name>Zn(2+)</name>
        <dbReference type="ChEBI" id="CHEBI:29105"/>
        <label>2</label>
    </ligand>
</feature>
<keyword evidence="4" id="KW-0456">Lyase</keyword>
<proteinExistence type="predicted"/>
<dbReference type="Pfam" id="PF01116">
    <property type="entry name" value="F_bP_aldolase"/>
    <property type="match status" value="1"/>
</dbReference>
<evidence type="ECO:0000256" key="1">
    <source>
        <dbReference type="PIRSR" id="PIRSR001359-1"/>
    </source>
</evidence>
<dbReference type="GO" id="GO:0005975">
    <property type="term" value="P:carbohydrate metabolic process"/>
    <property type="evidence" value="ECO:0007669"/>
    <property type="project" value="InterPro"/>
</dbReference>
<organism evidence="4 5">
    <name type="scientific">Micropruina glycogenica</name>
    <dbReference type="NCBI Taxonomy" id="75385"/>
    <lineage>
        <taxon>Bacteria</taxon>
        <taxon>Bacillati</taxon>
        <taxon>Actinomycetota</taxon>
        <taxon>Actinomycetes</taxon>
        <taxon>Propionibacteriales</taxon>
        <taxon>Nocardioidaceae</taxon>
        <taxon>Micropruina</taxon>
    </lineage>
</organism>
<dbReference type="GO" id="GO:0004332">
    <property type="term" value="F:fructose-bisphosphate aldolase activity"/>
    <property type="evidence" value="ECO:0007669"/>
    <property type="project" value="UniProtKB-EC"/>
</dbReference>
<feature type="binding site" evidence="2">
    <location>
        <begin position="208"/>
        <end position="210"/>
    </location>
    <ligand>
        <name>dihydroxyacetone phosphate</name>
        <dbReference type="ChEBI" id="CHEBI:57642"/>
    </ligand>
</feature>
<dbReference type="AlphaFoldDB" id="A0A2N9JLA4"/>
<dbReference type="InterPro" id="IPR000771">
    <property type="entry name" value="FBA_II"/>
</dbReference>
<dbReference type="GO" id="GO:0008270">
    <property type="term" value="F:zinc ion binding"/>
    <property type="evidence" value="ECO:0007669"/>
    <property type="project" value="InterPro"/>
</dbReference>
<dbReference type="InterPro" id="IPR050246">
    <property type="entry name" value="Class_II_FBP_aldolase"/>
</dbReference>
<sequence>MPYVNTLDLVTAARGKGYAVPAINIIDPLTIKAVVEAADAIGSPVILQTSVKTVKSAGAGVLHFAARDAADAASVGVSLHLDHCPDREVITLAIKHGWSSVLFDASERDLDQARKETGEVCAEAHAAGVSVESEIENIIGVEDGVGSDEARHSYSVEQLVEVALETGTDLMAPQLGTAHGMYSSQPVLLPERVRQIGALTDLPVVLHGGTGLTQAEFDEFIDAGVTKINISTALKRAYMQSALDYLKQCEASNKWEPTKLFEPMIEASKALMVEFAGIFHSAGRDGAGRAGDQ</sequence>
<protein>
    <submittedName>
        <fullName evidence="4">Fructose-bisphosphate aldolase</fullName>
        <ecNumber evidence="4">4.1.2.13</ecNumber>
    </submittedName>
</protein>
<keyword evidence="3" id="KW-0862">Zinc</keyword>
<dbReference type="PANTHER" id="PTHR30304">
    <property type="entry name" value="D-TAGATOSE-1,6-BISPHOSPHATE ALDOLASE"/>
    <property type="match status" value="1"/>
</dbReference>
<accession>A0A2N9JLA4</accession>
<evidence type="ECO:0000313" key="4">
    <source>
        <dbReference type="EMBL" id="SPD88348.1"/>
    </source>
</evidence>
<dbReference type="Gene3D" id="3.20.20.70">
    <property type="entry name" value="Aldolase class I"/>
    <property type="match status" value="1"/>
</dbReference>
<gene>
    <name evidence="4" type="ORF">MPLG2_3318</name>
</gene>
<dbReference type="PANTHER" id="PTHR30304:SF0">
    <property type="entry name" value="D-TAGATOSE-1,6-BISPHOSPHATE ALDOLASE SUBUNIT GATY-RELATED"/>
    <property type="match status" value="1"/>
</dbReference>
<feature type="binding site" evidence="3">
    <location>
        <position position="179"/>
    </location>
    <ligand>
        <name>Zn(2+)</name>
        <dbReference type="ChEBI" id="CHEBI:29105"/>
        <label>1</label>
        <note>catalytic</note>
    </ligand>
</feature>
<keyword evidence="3" id="KW-0479">Metal-binding</keyword>
<evidence type="ECO:0000313" key="5">
    <source>
        <dbReference type="Proteomes" id="UP000238164"/>
    </source>
</evidence>
<feature type="active site" description="Proton donor" evidence="1">
    <location>
        <position position="82"/>
    </location>
</feature>
<dbReference type="PIRSF" id="PIRSF001359">
    <property type="entry name" value="F_bP_aldolase_II"/>
    <property type="match status" value="1"/>
</dbReference>
<dbReference type="RefSeq" id="WP_105186882.1">
    <property type="nucleotide sequence ID" value="NZ_BAAAGO010000001.1"/>
</dbReference>
<dbReference type="InterPro" id="IPR013785">
    <property type="entry name" value="Aldolase_TIM"/>
</dbReference>
<dbReference type="OrthoDB" id="9803995at2"/>
<dbReference type="Proteomes" id="UP000238164">
    <property type="component" value="Chromosome 1"/>
</dbReference>
<evidence type="ECO:0000256" key="3">
    <source>
        <dbReference type="PIRSR" id="PIRSR001359-3"/>
    </source>
</evidence>
<keyword evidence="5" id="KW-1185">Reference proteome</keyword>
<dbReference type="SUPFAM" id="SSF51569">
    <property type="entry name" value="Aldolase"/>
    <property type="match status" value="1"/>
</dbReference>
<reference evidence="4 5" key="1">
    <citation type="submission" date="2018-02" db="EMBL/GenBank/DDBJ databases">
        <authorList>
            <person name="Cohen D.B."/>
            <person name="Kent A.D."/>
        </authorList>
    </citation>
    <scope>NUCLEOTIDE SEQUENCE [LARGE SCALE GENOMIC DNA]</scope>
    <source>
        <strain evidence="4">1</strain>
    </source>
</reference>